<dbReference type="PROSITE" id="PS50172">
    <property type="entry name" value="BRCT"/>
    <property type="match status" value="1"/>
</dbReference>
<feature type="compositionally biased region" description="Acidic residues" evidence="1">
    <location>
        <begin position="51"/>
        <end position="61"/>
    </location>
</feature>
<dbReference type="EMBL" id="HBKP01004636">
    <property type="protein sequence ID" value="CAE2206135.1"/>
    <property type="molecule type" value="Transcribed_RNA"/>
</dbReference>
<evidence type="ECO:0000313" key="3">
    <source>
        <dbReference type="EMBL" id="CAE2206135.1"/>
    </source>
</evidence>
<dbReference type="Pfam" id="PF16759">
    <property type="entry name" value="LIG3_BRCT"/>
    <property type="match status" value="1"/>
</dbReference>
<name>A0A7S4M874_9EUKA</name>
<sequence length="193" mass="21481">MGGDWGITENPKVKAKASKKEVPESDSEEDLISESNVDVSMGEASSHAEDSESDATEEMDTETIAKEMASAKPIESDSSEDNISDAVVVKGPGKHGPLEKLPDFMGSVRCHIHVSESKMAKKLRKYIIAYNGTVDKFLYTDTTYLVTDKDWHPSFSRAHDQMQSLQIVTPEWVLECHKKQTVIDPFDYLVPDD</sequence>
<evidence type="ECO:0000256" key="1">
    <source>
        <dbReference type="SAM" id="MobiDB-lite"/>
    </source>
</evidence>
<feature type="region of interest" description="Disordered" evidence="1">
    <location>
        <begin position="1"/>
        <end position="81"/>
    </location>
</feature>
<dbReference type="SUPFAM" id="SSF52113">
    <property type="entry name" value="BRCT domain"/>
    <property type="match status" value="1"/>
</dbReference>
<dbReference type="AlphaFoldDB" id="A0A7S4M874"/>
<dbReference type="InterPro" id="IPR001357">
    <property type="entry name" value="BRCT_dom"/>
</dbReference>
<protein>
    <recommendedName>
        <fullName evidence="2">BRCT domain-containing protein</fullName>
    </recommendedName>
</protein>
<accession>A0A7S4M874</accession>
<organism evidence="3">
    <name type="scientific">Vannella robusta</name>
    <dbReference type="NCBI Taxonomy" id="1487602"/>
    <lineage>
        <taxon>Eukaryota</taxon>
        <taxon>Amoebozoa</taxon>
        <taxon>Discosea</taxon>
        <taxon>Flabellinia</taxon>
        <taxon>Vannellidae</taxon>
        <taxon>Vannella</taxon>
    </lineage>
</organism>
<dbReference type="InterPro" id="IPR036420">
    <property type="entry name" value="BRCT_dom_sf"/>
</dbReference>
<evidence type="ECO:0000259" key="2">
    <source>
        <dbReference type="PROSITE" id="PS50172"/>
    </source>
</evidence>
<proteinExistence type="predicted"/>
<reference evidence="3" key="1">
    <citation type="submission" date="2021-01" db="EMBL/GenBank/DDBJ databases">
        <authorList>
            <person name="Corre E."/>
            <person name="Pelletier E."/>
            <person name="Niang G."/>
            <person name="Scheremetjew M."/>
            <person name="Finn R."/>
            <person name="Kale V."/>
            <person name="Holt S."/>
            <person name="Cochrane G."/>
            <person name="Meng A."/>
            <person name="Brown T."/>
            <person name="Cohen L."/>
        </authorList>
    </citation>
    <scope>NUCLEOTIDE SEQUENCE</scope>
    <source>
        <strain evidence="3">DIVA3 518/3/11/1/6</strain>
    </source>
</reference>
<gene>
    <name evidence="3" type="ORF">VSP0166_LOCUS3348</name>
</gene>
<dbReference type="Gene3D" id="3.40.50.10190">
    <property type="entry name" value="BRCT domain"/>
    <property type="match status" value="1"/>
</dbReference>
<feature type="domain" description="BRCT" evidence="2">
    <location>
        <begin position="122"/>
        <end position="190"/>
    </location>
</feature>
<dbReference type="InterPro" id="IPR031916">
    <property type="entry name" value="LIG3_BRCT"/>
</dbReference>